<evidence type="ECO:0000259" key="6">
    <source>
        <dbReference type="PROSITE" id="PS50110"/>
    </source>
</evidence>
<dbReference type="InterPro" id="IPR007492">
    <property type="entry name" value="LytTR_DNA-bd_dom"/>
</dbReference>
<sequence>MFSIYLFEDNDGQREYYKNIINNIIMINDYSIKLIEANSVETFKQMFVKQQYGLFFLDMEIGDDVKAGLKIAENVRKSMQDAKIVFLTTHEELSFLTLERKISPMDYILKDNKLDFVKKRIIQDIELAKNYYVNSLYQKEKIFGYKIGSKYFSVPMKEVVLLYTKKQFPGKVSLEADSRSTSFPGNLNLLESKYSNLLRVDKSYLINKDRVVSYDLHRRILYLDNNIQCNVSYRKSSEVSNLFK</sequence>
<dbReference type="EMBL" id="CP018867">
    <property type="protein sequence ID" value="AUI71974.1"/>
    <property type="molecule type" value="Genomic_DNA"/>
</dbReference>
<dbReference type="GO" id="GO:0003677">
    <property type="term" value="F:DNA binding"/>
    <property type="evidence" value="ECO:0007669"/>
    <property type="project" value="InterPro"/>
</dbReference>
<evidence type="ECO:0000259" key="7">
    <source>
        <dbReference type="PROSITE" id="PS50930"/>
    </source>
</evidence>
<dbReference type="OrthoDB" id="9809318at2"/>
<keyword evidence="9" id="KW-1185">Reference proteome</keyword>
<feature type="domain" description="HTH LytTR-type" evidence="7">
    <location>
        <begin position="143"/>
        <end position="244"/>
    </location>
</feature>
<dbReference type="SMART" id="SM00850">
    <property type="entry name" value="LytTR"/>
    <property type="match status" value="1"/>
</dbReference>
<organism evidence="8 9">
    <name type="scientific">Companilactobacillus alimentarius DSM 20249</name>
    <dbReference type="NCBI Taxonomy" id="1423720"/>
    <lineage>
        <taxon>Bacteria</taxon>
        <taxon>Bacillati</taxon>
        <taxon>Bacillota</taxon>
        <taxon>Bacilli</taxon>
        <taxon>Lactobacillales</taxon>
        <taxon>Lactobacillaceae</taxon>
        <taxon>Companilactobacillus</taxon>
    </lineage>
</organism>
<evidence type="ECO:0000313" key="9">
    <source>
        <dbReference type="Proteomes" id="UP000234653"/>
    </source>
</evidence>
<dbReference type="Pfam" id="PF04397">
    <property type="entry name" value="LytTR"/>
    <property type="match status" value="1"/>
</dbReference>
<gene>
    <name evidence="8" type="ORF">LA20249_07195</name>
</gene>
<keyword evidence="2" id="KW-0902">Two-component regulatory system</keyword>
<dbReference type="KEGG" id="lali:LA20249_07195"/>
<dbReference type="InterPro" id="IPR001789">
    <property type="entry name" value="Sig_transdc_resp-reg_receiver"/>
</dbReference>
<dbReference type="GO" id="GO:0000156">
    <property type="term" value="F:phosphorelay response regulator activity"/>
    <property type="evidence" value="ECO:0007669"/>
    <property type="project" value="InterPro"/>
</dbReference>
<accession>A0A2K9HHF3</accession>
<proteinExistence type="predicted"/>
<dbReference type="PANTHER" id="PTHR37299:SF3">
    <property type="entry name" value="STAGE 0 SPORULATION PROTEIN A HOMOLOG"/>
    <property type="match status" value="1"/>
</dbReference>
<dbReference type="InterPro" id="IPR046947">
    <property type="entry name" value="LytR-like"/>
</dbReference>
<reference evidence="8 9" key="1">
    <citation type="submission" date="2016-12" db="EMBL/GenBank/DDBJ databases">
        <title>The whole genome sequencing and assembly of Lactobacillus alimentarius DSM 20249T strain.</title>
        <authorList>
            <person name="Lee Y.-J."/>
            <person name="Yi H."/>
            <person name="Bahn Y.-S."/>
            <person name="Kim J.F."/>
            <person name="Lee D.-W."/>
        </authorList>
    </citation>
    <scope>NUCLEOTIDE SEQUENCE [LARGE SCALE GENOMIC DNA]</scope>
    <source>
        <strain evidence="8 9">DSM 20249</strain>
    </source>
</reference>
<dbReference type="RefSeq" id="WP_057737100.1">
    <property type="nucleotide sequence ID" value="NZ_AZDQ01000005.1"/>
</dbReference>
<dbReference type="STRING" id="1423720.FC67_GL001253"/>
<feature type="modified residue" description="4-aspartylphosphate" evidence="5">
    <location>
        <position position="58"/>
    </location>
</feature>
<evidence type="ECO:0000256" key="5">
    <source>
        <dbReference type="PROSITE-ProRule" id="PRU00169"/>
    </source>
</evidence>
<keyword evidence="1" id="KW-0963">Cytoplasm</keyword>
<dbReference type="Proteomes" id="UP000234653">
    <property type="component" value="Chromosome"/>
</dbReference>
<evidence type="ECO:0000256" key="2">
    <source>
        <dbReference type="ARBA" id="ARBA00023012"/>
    </source>
</evidence>
<name>A0A2K9HHF3_9LACO</name>
<keyword evidence="3" id="KW-0010">Activator</keyword>
<dbReference type="Gene3D" id="3.40.50.2300">
    <property type="match status" value="1"/>
</dbReference>
<protein>
    <recommendedName>
        <fullName evidence="10">Response regulatory domain-containing protein</fullName>
    </recommendedName>
</protein>
<feature type="domain" description="Response regulatory" evidence="6">
    <location>
        <begin position="3"/>
        <end position="125"/>
    </location>
</feature>
<dbReference type="InterPro" id="IPR011006">
    <property type="entry name" value="CheY-like_superfamily"/>
</dbReference>
<evidence type="ECO:0000256" key="1">
    <source>
        <dbReference type="ARBA" id="ARBA00022490"/>
    </source>
</evidence>
<dbReference type="PROSITE" id="PS50110">
    <property type="entry name" value="RESPONSE_REGULATORY"/>
    <property type="match status" value="1"/>
</dbReference>
<evidence type="ECO:0008006" key="10">
    <source>
        <dbReference type="Google" id="ProtNLM"/>
    </source>
</evidence>
<dbReference type="Gene3D" id="2.40.50.1020">
    <property type="entry name" value="LytTr DNA-binding domain"/>
    <property type="match status" value="1"/>
</dbReference>
<dbReference type="PROSITE" id="PS50930">
    <property type="entry name" value="HTH_LYTTR"/>
    <property type="match status" value="1"/>
</dbReference>
<evidence type="ECO:0000313" key="8">
    <source>
        <dbReference type="EMBL" id="AUI71974.1"/>
    </source>
</evidence>
<dbReference type="Pfam" id="PF00072">
    <property type="entry name" value="Response_reg"/>
    <property type="match status" value="1"/>
</dbReference>
<keyword evidence="5" id="KW-0597">Phosphoprotein</keyword>
<evidence type="ECO:0000256" key="3">
    <source>
        <dbReference type="ARBA" id="ARBA00023159"/>
    </source>
</evidence>
<dbReference type="SMART" id="SM00448">
    <property type="entry name" value="REC"/>
    <property type="match status" value="1"/>
</dbReference>
<dbReference type="AlphaFoldDB" id="A0A2K9HHF3"/>
<dbReference type="SUPFAM" id="SSF52172">
    <property type="entry name" value="CheY-like"/>
    <property type="match status" value="1"/>
</dbReference>
<evidence type="ECO:0000256" key="4">
    <source>
        <dbReference type="ARBA" id="ARBA00037164"/>
    </source>
</evidence>
<comment type="function">
    <text evidence="4">Required for high-level post-exponential phase expression of a series of secreted proteins.</text>
</comment>
<dbReference type="PANTHER" id="PTHR37299">
    <property type="entry name" value="TRANSCRIPTIONAL REGULATOR-RELATED"/>
    <property type="match status" value="1"/>
</dbReference>